<organism evidence="1 2">
    <name type="scientific">Hemibagrus wyckioides</name>
    <dbReference type="NCBI Taxonomy" id="337641"/>
    <lineage>
        <taxon>Eukaryota</taxon>
        <taxon>Metazoa</taxon>
        <taxon>Chordata</taxon>
        <taxon>Craniata</taxon>
        <taxon>Vertebrata</taxon>
        <taxon>Euteleostomi</taxon>
        <taxon>Actinopterygii</taxon>
        <taxon>Neopterygii</taxon>
        <taxon>Teleostei</taxon>
        <taxon>Ostariophysi</taxon>
        <taxon>Siluriformes</taxon>
        <taxon>Bagridae</taxon>
        <taxon>Hemibagrus</taxon>
    </lineage>
</organism>
<sequence length="72" mass="8306">MSNQTADFLFPRAAGSLLEASRRCHGDEIKVWTDLRLCRINHDTSRSAESRRSIPITIKSSCEENHHECEYE</sequence>
<evidence type="ECO:0000313" key="2">
    <source>
        <dbReference type="Proteomes" id="UP000824219"/>
    </source>
</evidence>
<dbReference type="AlphaFoldDB" id="A0A9D3NTC9"/>
<keyword evidence="2" id="KW-1185">Reference proteome</keyword>
<name>A0A9D3NTC9_9TELE</name>
<gene>
    <name evidence="1" type="ORF">KOW79_010161</name>
</gene>
<accession>A0A9D3NTC9</accession>
<evidence type="ECO:0000313" key="1">
    <source>
        <dbReference type="EMBL" id="KAG7326760.1"/>
    </source>
</evidence>
<dbReference type="EMBL" id="JAHKSW010000011">
    <property type="protein sequence ID" value="KAG7326760.1"/>
    <property type="molecule type" value="Genomic_DNA"/>
</dbReference>
<reference evidence="1 2" key="1">
    <citation type="submission" date="2021-06" db="EMBL/GenBank/DDBJ databases">
        <title>Chromosome-level genome assembly of the red-tail catfish (Hemibagrus wyckioides).</title>
        <authorList>
            <person name="Shao F."/>
        </authorList>
    </citation>
    <scope>NUCLEOTIDE SEQUENCE [LARGE SCALE GENOMIC DNA]</scope>
    <source>
        <strain evidence="1">EC202008001</strain>
        <tissue evidence="1">Blood</tissue>
    </source>
</reference>
<protein>
    <submittedName>
        <fullName evidence="1">Uncharacterized protein</fullName>
    </submittedName>
</protein>
<proteinExistence type="predicted"/>
<comment type="caution">
    <text evidence="1">The sequence shown here is derived from an EMBL/GenBank/DDBJ whole genome shotgun (WGS) entry which is preliminary data.</text>
</comment>
<dbReference type="Proteomes" id="UP000824219">
    <property type="component" value="Linkage Group LG11"/>
</dbReference>